<feature type="transmembrane region" description="Helical" evidence="7">
    <location>
        <begin position="155"/>
        <end position="177"/>
    </location>
</feature>
<keyword evidence="3 7" id="KW-0812">Transmembrane</keyword>
<protein>
    <recommendedName>
        <fullName evidence="6">Putative O-antigen transporter</fullName>
    </recommendedName>
</protein>
<reference evidence="8" key="1">
    <citation type="journal article" date="2017" name="Front. Cell. Infect. Microbiol.">
        <title>The Escherichia coli Serogroup O1 and O2 Lipopolysaccharides Are Encoded by Multiple O-antigen Gene Clusters.</title>
        <authorList>
            <person name="Delannoy S."/>
            <person name="Beutin L."/>
            <person name="Mariani-Kurkdjian P."/>
            <person name="Fleiss A."/>
            <person name="Bonacorsi S."/>
            <person name="Fach P."/>
        </authorList>
    </citation>
    <scope>NUCLEOTIDE SEQUENCE</scope>
    <source>
        <strain evidence="8">A47</strain>
    </source>
</reference>
<evidence type="ECO:0000256" key="2">
    <source>
        <dbReference type="ARBA" id="ARBA00022475"/>
    </source>
</evidence>
<dbReference type="GO" id="GO:0005886">
    <property type="term" value="C:plasma membrane"/>
    <property type="evidence" value="ECO:0007669"/>
    <property type="project" value="UniProtKB-SubCell"/>
</dbReference>
<proteinExistence type="predicted"/>
<accession>A0A1S6PTH9</accession>
<feature type="transmembrane region" description="Helical" evidence="7">
    <location>
        <begin position="398"/>
        <end position="416"/>
    </location>
</feature>
<keyword evidence="2" id="KW-1003">Cell membrane</keyword>
<feature type="transmembrane region" description="Helical" evidence="7">
    <location>
        <begin position="308"/>
        <end position="326"/>
    </location>
</feature>
<evidence type="ECO:0000256" key="6">
    <source>
        <dbReference type="ARBA" id="ARBA00049738"/>
    </source>
</evidence>
<gene>
    <name evidence="8" type="primary">wzx</name>
</gene>
<dbReference type="PANTHER" id="PTHR30250:SF11">
    <property type="entry name" value="O-ANTIGEN TRANSPORTER-RELATED"/>
    <property type="match status" value="1"/>
</dbReference>
<dbReference type="PANTHER" id="PTHR30250">
    <property type="entry name" value="PST FAMILY PREDICTED COLANIC ACID TRANSPORTER"/>
    <property type="match status" value="1"/>
</dbReference>
<name>A0A1S6PTH9_ECOLX</name>
<keyword evidence="5 7" id="KW-0472">Membrane</keyword>
<feature type="transmembrane region" description="Helical" evidence="7">
    <location>
        <begin position="338"/>
        <end position="361"/>
    </location>
</feature>
<evidence type="ECO:0000256" key="3">
    <source>
        <dbReference type="ARBA" id="ARBA00022692"/>
    </source>
</evidence>
<feature type="transmembrane region" description="Helical" evidence="7">
    <location>
        <begin position="56"/>
        <end position="74"/>
    </location>
</feature>
<evidence type="ECO:0000256" key="5">
    <source>
        <dbReference type="ARBA" id="ARBA00023136"/>
    </source>
</evidence>
<feature type="transmembrane region" description="Helical" evidence="7">
    <location>
        <begin position="373"/>
        <end position="392"/>
    </location>
</feature>
<evidence type="ECO:0000256" key="7">
    <source>
        <dbReference type="SAM" id="Phobius"/>
    </source>
</evidence>
<feature type="transmembrane region" description="Helical" evidence="7">
    <location>
        <begin position="128"/>
        <end position="148"/>
    </location>
</feature>
<dbReference type="InterPro" id="IPR050833">
    <property type="entry name" value="Poly_Biosynth_Transport"/>
</dbReference>
<dbReference type="InterPro" id="IPR002797">
    <property type="entry name" value="Polysacc_synth"/>
</dbReference>
<feature type="transmembrane region" description="Helical" evidence="7">
    <location>
        <begin position="183"/>
        <end position="207"/>
    </location>
</feature>
<dbReference type="AlphaFoldDB" id="A0A1S6PTH9"/>
<feature type="transmembrane region" description="Helical" evidence="7">
    <location>
        <begin position="258"/>
        <end position="279"/>
    </location>
</feature>
<evidence type="ECO:0000256" key="1">
    <source>
        <dbReference type="ARBA" id="ARBA00004651"/>
    </source>
</evidence>
<evidence type="ECO:0000313" key="8">
    <source>
        <dbReference type="EMBL" id="AQU71756.1"/>
    </source>
</evidence>
<evidence type="ECO:0000256" key="4">
    <source>
        <dbReference type="ARBA" id="ARBA00022989"/>
    </source>
</evidence>
<comment type="subcellular location">
    <subcellularLocation>
        <location evidence="1">Cell membrane</location>
        <topology evidence="1">Multi-pass membrane protein</topology>
    </subcellularLocation>
</comment>
<sequence>MSKIKQEVSLLINKEYKNVIYNAGYLLCTQGVAYLSPIIVLGHLITTLGIDGFGKYAFALVLMAYFQVVIDYGFAYSASRAISQSRDNICQISRIYYAINFVKFVLTFLLFSIIDIVCRVFVNDSNYYTIIVSAFIWAFSNSMYPLWFYQGIEKLKIVAVINILSRIISCICVLYFVRNESDISTAILSQAFPVLIGGVYANIYIIQKKYINFMLPTIKFMMVSLKEGWDYFLATLASTLLTNSAVFILGIYHTPSVVGIYAVVERIAKAIVSLFSPLTQSLYPHSCRKFKESFDVGMSSAIRTGRPLVLLGLIVSLIFILAWWIIYPRVNLPQETLAFAFLLAPWMCLGVLNNVLGIQILSAAGCAKMYSCSIIYSAIFTVIFLLLLAGLYNGYGAAVAISSGELLLCILLLSNISKVKNQHLI</sequence>
<dbReference type="EMBL" id="KY115226">
    <property type="protein sequence ID" value="AQU71756.1"/>
    <property type="molecule type" value="Genomic_DNA"/>
</dbReference>
<feature type="transmembrane region" description="Helical" evidence="7">
    <location>
        <begin position="95"/>
        <end position="122"/>
    </location>
</feature>
<organism evidence="8">
    <name type="scientific">Escherichia coli O1:H-</name>
    <dbReference type="NCBI Taxonomy" id="1963779"/>
    <lineage>
        <taxon>Bacteria</taxon>
        <taxon>Pseudomonadati</taxon>
        <taxon>Pseudomonadota</taxon>
        <taxon>Gammaproteobacteria</taxon>
        <taxon>Enterobacterales</taxon>
        <taxon>Enterobacteriaceae</taxon>
        <taxon>Escherichia</taxon>
    </lineage>
</organism>
<keyword evidence="4 7" id="KW-1133">Transmembrane helix</keyword>
<feature type="transmembrane region" description="Helical" evidence="7">
    <location>
        <begin position="20"/>
        <end position="44"/>
    </location>
</feature>
<dbReference type="Pfam" id="PF01943">
    <property type="entry name" value="Polysacc_synt"/>
    <property type="match status" value="1"/>
</dbReference>
<feature type="transmembrane region" description="Helical" evidence="7">
    <location>
        <begin position="228"/>
        <end position="252"/>
    </location>
</feature>